<dbReference type="Gene3D" id="1.10.10.10">
    <property type="entry name" value="Winged helix-like DNA-binding domain superfamily/Winged helix DNA-binding domain"/>
    <property type="match status" value="1"/>
</dbReference>
<feature type="domain" description="HTH asnC-type" evidence="4">
    <location>
        <begin position="1"/>
        <end position="65"/>
    </location>
</feature>
<name>A0A3S2U313_9BURK</name>
<keyword evidence="1" id="KW-0805">Transcription regulation</keyword>
<keyword evidence="6" id="KW-1185">Reference proteome</keyword>
<dbReference type="InterPro" id="IPR011991">
    <property type="entry name" value="ArsR-like_HTH"/>
</dbReference>
<dbReference type="Pfam" id="PF01037">
    <property type="entry name" value="AsnC_trans_reg"/>
    <property type="match status" value="1"/>
</dbReference>
<dbReference type="SUPFAM" id="SSF54909">
    <property type="entry name" value="Dimeric alpha+beta barrel"/>
    <property type="match status" value="1"/>
</dbReference>
<dbReference type="InterPro" id="IPR036388">
    <property type="entry name" value="WH-like_DNA-bd_sf"/>
</dbReference>
<dbReference type="RefSeq" id="WP_128198569.1">
    <property type="nucleotide sequence ID" value="NZ_SACT01000003.1"/>
</dbReference>
<dbReference type="InterPro" id="IPR019888">
    <property type="entry name" value="Tscrpt_reg_AsnC-like"/>
</dbReference>
<gene>
    <name evidence="5" type="ORF">ENE75_12170</name>
</gene>
<dbReference type="PANTHER" id="PTHR30154:SF34">
    <property type="entry name" value="TRANSCRIPTIONAL REGULATOR AZLB"/>
    <property type="match status" value="1"/>
</dbReference>
<dbReference type="PROSITE" id="PS50956">
    <property type="entry name" value="HTH_ASNC_2"/>
    <property type="match status" value="1"/>
</dbReference>
<keyword evidence="2" id="KW-0238">DNA-binding</keyword>
<evidence type="ECO:0000256" key="2">
    <source>
        <dbReference type="ARBA" id="ARBA00023125"/>
    </source>
</evidence>
<organism evidence="5 6">
    <name type="scientific">Rubrivivax albus</name>
    <dbReference type="NCBI Taxonomy" id="2499835"/>
    <lineage>
        <taxon>Bacteria</taxon>
        <taxon>Pseudomonadati</taxon>
        <taxon>Pseudomonadota</taxon>
        <taxon>Betaproteobacteria</taxon>
        <taxon>Burkholderiales</taxon>
        <taxon>Sphaerotilaceae</taxon>
        <taxon>Rubrivivax</taxon>
    </lineage>
</organism>
<keyword evidence="3" id="KW-0804">Transcription</keyword>
<dbReference type="OrthoDB" id="9809462at2"/>
<dbReference type="SUPFAM" id="SSF46785">
    <property type="entry name" value="Winged helix' DNA-binding domain"/>
    <property type="match status" value="1"/>
</dbReference>
<evidence type="ECO:0000313" key="6">
    <source>
        <dbReference type="Proteomes" id="UP000288178"/>
    </source>
</evidence>
<accession>A0A3S2U313</accession>
<dbReference type="GO" id="GO:0043200">
    <property type="term" value="P:response to amino acid"/>
    <property type="evidence" value="ECO:0007669"/>
    <property type="project" value="TreeGrafter"/>
</dbReference>
<evidence type="ECO:0000256" key="1">
    <source>
        <dbReference type="ARBA" id="ARBA00023015"/>
    </source>
</evidence>
<dbReference type="GO" id="GO:0043565">
    <property type="term" value="F:sequence-specific DNA binding"/>
    <property type="evidence" value="ECO:0007669"/>
    <property type="project" value="InterPro"/>
</dbReference>
<dbReference type="EMBL" id="SACT01000003">
    <property type="protein sequence ID" value="RVT51568.1"/>
    <property type="molecule type" value="Genomic_DNA"/>
</dbReference>
<sequence>MDDTDLRLIALLRQDARTPAAVLAEKLGVARGTVRHRLQKLEDAGIITGYTVTLRPEQAADSGIRAWMAVEVEGNQTRAVVAHLRGEPGLVALHDTNGRWDLLAELRAASTAELSQVLERIRLIKGIRHTETSILLATYR</sequence>
<dbReference type="GO" id="GO:0005829">
    <property type="term" value="C:cytosol"/>
    <property type="evidence" value="ECO:0007669"/>
    <property type="project" value="TreeGrafter"/>
</dbReference>
<dbReference type="InterPro" id="IPR019887">
    <property type="entry name" value="Tscrpt_reg_AsnC/Lrp_C"/>
</dbReference>
<comment type="caution">
    <text evidence="5">The sequence shown here is derived from an EMBL/GenBank/DDBJ whole genome shotgun (WGS) entry which is preliminary data.</text>
</comment>
<protein>
    <submittedName>
        <fullName evidence="5">Lrp/AsnC family transcriptional regulator</fullName>
    </submittedName>
</protein>
<dbReference type="SMART" id="SM00344">
    <property type="entry name" value="HTH_ASNC"/>
    <property type="match status" value="1"/>
</dbReference>
<evidence type="ECO:0000256" key="3">
    <source>
        <dbReference type="ARBA" id="ARBA00023163"/>
    </source>
</evidence>
<dbReference type="CDD" id="cd00090">
    <property type="entry name" value="HTH_ARSR"/>
    <property type="match status" value="1"/>
</dbReference>
<dbReference type="Proteomes" id="UP000288178">
    <property type="component" value="Unassembled WGS sequence"/>
</dbReference>
<evidence type="ECO:0000259" key="4">
    <source>
        <dbReference type="PROSITE" id="PS50956"/>
    </source>
</evidence>
<proteinExistence type="predicted"/>
<dbReference type="InterPro" id="IPR000485">
    <property type="entry name" value="AsnC-type_HTH_dom"/>
</dbReference>
<dbReference type="Gene3D" id="3.30.70.920">
    <property type="match status" value="1"/>
</dbReference>
<evidence type="ECO:0000313" key="5">
    <source>
        <dbReference type="EMBL" id="RVT51568.1"/>
    </source>
</evidence>
<dbReference type="InterPro" id="IPR011008">
    <property type="entry name" value="Dimeric_a/b-barrel"/>
</dbReference>
<dbReference type="PRINTS" id="PR00033">
    <property type="entry name" value="HTHASNC"/>
</dbReference>
<dbReference type="Pfam" id="PF13412">
    <property type="entry name" value="HTH_24"/>
    <property type="match status" value="1"/>
</dbReference>
<dbReference type="GO" id="GO:0006355">
    <property type="term" value="P:regulation of DNA-templated transcription"/>
    <property type="evidence" value="ECO:0007669"/>
    <property type="project" value="UniProtKB-ARBA"/>
</dbReference>
<reference evidence="5 6" key="1">
    <citation type="submission" date="2019-01" db="EMBL/GenBank/DDBJ databases">
        <authorList>
            <person name="Chen W.-M."/>
        </authorList>
    </citation>
    <scope>NUCLEOTIDE SEQUENCE [LARGE SCALE GENOMIC DNA]</scope>
    <source>
        <strain evidence="5 6">ICH-3</strain>
    </source>
</reference>
<dbReference type="PANTHER" id="PTHR30154">
    <property type="entry name" value="LEUCINE-RESPONSIVE REGULATORY PROTEIN"/>
    <property type="match status" value="1"/>
</dbReference>
<dbReference type="InterPro" id="IPR036390">
    <property type="entry name" value="WH_DNA-bd_sf"/>
</dbReference>
<dbReference type="AlphaFoldDB" id="A0A3S2U313"/>